<sequence>MSVSAPEQFRANYQAGVAAFFALTKPVFQGVQAVIDLNVQASKAAIAESEATLKGAFQSGNPAEFLTQQIGASQQAAAKAMSYGRHLVDIATTTQNELIQAAQAQSGEQEQRFKAFSEGLTQNAPVGAESFVAAMNSTFAAVNNAAETLRGVTRQAIETAQSNFQNVAASVQEAAPAAVQPATAKATSQAKA</sequence>
<protein>
    <submittedName>
        <fullName evidence="2">TIGR01841 family phasin</fullName>
    </submittedName>
</protein>
<evidence type="ECO:0000313" key="2">
    <source>
        <dbReference type="EMBL" id="QGZ58542.1"/>
    </source>
</evidence>
<dbReference type="NCBIfam" id="TIGR01841">
    <property type="entry name" value="phasin"/>
    <property type="match status" value="1"/>
</dbReference>
<keyword evidence="3" id="KW-1185">Reference proteome</keyword>
<evidence type="ECO:0000259" key="1">
    <source>
        <dbReference type="Pfam" id="PF09361"/>
    </source>
</evidence>
<proteinExistence type="predicted"/>
<feature type="domain" description="Phasin" evidence="1">
    <location>
        <begin position="7"/>
        <end position="105"/>
    </location>
</feature>
<dbReference type="InterPro" id="IPR018968">
    <property type="entry name" value="Phasin"/>
</dbReference>
<accession>A0A7Z2GB79</accession>
<dbReference type="KEGG" id="pacp:FAZ97_26515"/>
<dbReference type="EMBL" id="CP046911">
    <property type="protein sequence ID" value="QGZ58542.1"/>
    <property type="molecule type" value="Genomic_DNA"/>
</dbReference>
<dbReference type="InterPro" id="IPR010127">
    <property type="entry name" value="Phasin_subfam-1"/>
</dbReference>
<reference evidence="2 3" key="1">
    <citation type="submission" date="2019-12" db="EMBL/GenBank/DDBJ databases">
        <title>Paraburkholderia acidiphila 7Q-K02 sp. nov and Paraburkholderia acidisoli DHF22 sp. nov., two strains isolated from forest soil.</title>
        <authorList>
            <person name="Gao Z."/>
            <person name="Qiu L."/>
        </authorList>
    </citation>
    <scope>NUCLEOTIDE SEQUENCE [LARGE SCALE GENOMIC DNA]</scope>
    <source>
        <strain evidence="2 3">7Q-K02</strain>
    </source>
</reference>
<name>A0A7Z2GB79_9BURK</name>
<dbReference type="OrthoDB" id="5298576at2"/>
<organism evidence="2 3">
    <name type="scientific">Paraburkholderia acidiphila</name>
    <dbReference type="NCBI Taxonomy" id="2571747"/>
    <lineage>
        <taxon>Bacteria</taxon>
        <taxon>Pseudomonadati</taxon>
        <taxon>Pseudomonadota</taxon>
        <taxon>Betaproteobacteria</taxon>
        <taxon>Burkholderiales</taxon>
        <taxon>Burkholderiaceae</taxon>
        <taxon>Paraburkholderia</taxon>
    </lineage>
</organism>
<evidence type="ECO:0000313" key="3">
    <source>
        <dbReference type="Proteomes" id="UP000434209"/>
    </source>
</evidence>
<dbReference type="AlphaFoldDB" id="A0A7Z2GB79"/>
<dbReference type="RefSeq" id="WP_158761483.1">
    <property type="nucleotide sequence ID" value="NZ_CP046911.1"/>
</dbReference>
<dbReference type="Proteomes" id="UP000434209">
    <property type="component" value="Chromosome 3"/>
</dbReference>
<gene>
    <name evidence="2" type="primary">phaP</name>
    <name evidence="2" type="ORF">FAZ97_26515</name>
</gene>
<dbReference type="Pfam" id="PF09361">
    <property type="entry name" value="Phasin_2"/>
    <property type="match status" value="1"/>
</dbReference>